<organism evidence="1 2">
    <name type="scientific">Marinomonas pollencensis</name>
    <dbReference type="NCBI Taxonomy" id="491954"/>
    <lineage>
        <taxon>Bacteria</taxon>
        <taxon>Pseudomonadati</taxon>
        <taxon>Pseudomonadota</taxon>
        <taxon>Gammaproteobacteria</taxon>
        <taxon>Oceanospirillales</taxon>
        <taxon>Oceanospirillaceae</taxon>
        <taxon>Marinomonas</taxon>
    </lineage>
</organism>
<reference evidence="1 2" key="1">
    <citation type="submission" date="2018-08" db="EMBL/GenBank/DDBJ databases">
        <title>Genomic Encyclopedia of Type Strains, Phase III (KMG-III): the genomes of soil and plant-associated and newly described type strains.</title>
        <authorList>
            <person name="Whitman W."/>
        </authorList>
    </citation>
    <scope>NUCLEOTIDE SEQUENCE [LARGE SCALE GENOMIC DNA]</scope>
    <source>
        <strain evidence="1 2">CECT 7375</strain>
    </source>
</reference>
<proteinExistence type="predicted"/>
<evidence type="ECO:0000313" key="1">
    <source>
        <dbReference type="EMBL" id="REG83304.1"/>
    </source>
</evidence>
<dbReference type="AlphaFoldDB" id="A0A3E0DKM5"/>
<evidence type="ECO:0000313" key="2">
    <source>
        <dbReference type="Proteomes" id="UP000256542"/>
    </source>
</evidence>
<protein>
    <submittedName>
        <fullName evidence="1">Uncharacterized protein</fullName>
    </submittedName>
</protein>
<accession>A0A3E0DKM5</accession>
<comment type="caution">
    <text evidence="1">The sequence shown here is derived from an EMBL/GenBank/DDBJ whole genome shotgun (WGS) entry which is preliminary data.</text>
</comment>
<sequence>MSQYKDATNTIRAGVRQAPEQENREVIIEASRV</sequence>
<name>A0A3E0DKM5_9GAMM</name>
<dbReference type="Proteomes" id="UP000256542">
    <property type="component" value="Unassembled WGS sequence"/>
</dbReference>
<keyword evidence="2" id="KW-1185">Reference proteome</keyword>
<dbReference type="EMBL" id="QUNG01000006">
    <property type="protein sequence ID" value="REG83304.1"/>
    <property type="molecule type" value="Genomic_DNA"/>
</dbReference>
<gene>
    <name evidence="1" type="ORF">DFP81_106164</name>
</gene>